<dbReference type="OrthoDB" id="3404679at2"/>
<feature type="transmembrane region" description="Helical" evidence="8">
    <location>
        <begin position="229"/>
        <end position="245"/>
    </location>
</feature>
<dbReference type="PANTHER" id="PTHR23028:SF53">
    <property type="entry name" value="ACYL_TRANSF_3 DOMAIN-CONTAINING PROTEIN"/>
    <property type="match status" value="1"/>
</dbReference>
<feature type="transmembrane region" description="Helical" evidence="8">
    <location>
        <begin position="414"/>
        <end position="433"/>
    </location>
</feature>
<evidence type="ECO:0000313" key="12">
    <source>
        <dbReference type="Proteomes" id="UP000306985"/>
    </source>
</evidence>
<evidence type="ECO:0000256" key="2">
    <source>
        <dbReference type="ARBA" id="ARBA00022475"/>
    </source>
</evidence>
<keyword evidence="7 11" id="KW-0012">Acyltransferase</keyword>
<feature type="transmembrane region" description="Helical" evidence="8">
    <location>
        <begin position="293"/>
        <end position="310"/>
    </location>
</feature>
<feature type="transmembrane region" description="Helical" evidence="8">
    <location>
        <begin position="95"/>
        <end position="111"/>
    </location>
</feature>
<dbReference type="EMBL" id="SZZH01000004">
    <property type="protein sequence ID" value="TKV57673.1"/>
    <property type="molecule type" value="Genomic_DNA"/>
</dbReference>
<evidence type="ECO:0000256" key="4">
    <source>
        <dbReference type="ARBA" id="ARBA00022692"/>
    </source>
</evidence>
<dbReference type="InterPro" id="IPR050879">
    <property type="entry name" value="Acyltransferase_3"/>
</dbReference>
<feature type="transmembrane region" description="Helical" evidence="8">
    <location>
        <begin position="257"/>
        <end position="273"/>
    </location>
</feature>
<dbReference type="Pfam" id="PF19040">
    <property type="entry name" value="SGNH"/>
    <property type="match status" value="1"/>
</dbReference>
<evidence type="ECO:0000259" key="10">
    <source>
        <dbReference type="Pfam" id="PF19040"/>
    </source>
</evidence>
<keyword evidence="3 11" id="KW-0808">Transferase</keyword>
<organism evidence="11 12">
    <name type="scientific">Nakamurella flava</name>
    <dbReference type="NCBI Taxonomy" id="2576308"/>
    <lineage>
        <taxon>Bacteria</taxon>
        <taxon>Bacillati</taxon>
        <taxon>Actinomycetota</taxon>
        <taxon>Actinomycetes</taxon>
        <taxon>Nakamurellales</taxon>
        <taxon>Nakamurellaceae</taxon>
        <taxon>Nakamurella</taxon>
    </lineage>
</organism>
<dbReference type="PANTHER" id="PTHR23028">
    <property type="entry name" value="ACETYLTRANSFERASE"/>
    <property type="match status" value="1"/>
</dbReference>
<evidence type="ECO:0000256" key="8">
    <source>
        <dbReference type="SAM" id="Phobius"/>
    </source>
</evidence>
<dbReference type="Gene3D" id="3.40.50.1110">
    <property type="entry name" value="SGNH hydrolase"/>
    <property type="match status" value="1"/>
</dbReference>
<feature type="domain" description="SGNH" evidence="10">
    <location>
        <begin position="539"/>
        <end position="760"/>
    </location>
</feature>
<keyword evidence="2" id="KW-1003">Cell membrane</keyword>
<comment type="subcellular location">
    <subcellularLocation>
        <location evidence="1">Cell membrane</location>
        <topology evidence="1">Multi-pass membrane protein</topology>
    </subcellularLocation>
</comment>
<feature type="transmembrane region" description="Helical" evidence="8">
    <location>
        <begin position="117"/>
        <end position="138"/>
    </location>
</feature>
<dbReference type="AlphaFoldDB" id="A0A4U6QCA2"/>
<comment type="caution">
    <text evidence="11">The sequence shown here is derived from an EMBL/GenBank/DDBJ whole genome shotgun (WGS) entry which is preliminary data.</text>
</comment>
<dbReference type="GO" id="GO:0009103">
    <property type="term" value="P:lipopolysaccharide biosynthetic process"/>
    <property type="evidence" value="ECO:0007669"/>
    <property type="project" value="TreeGrafter"/>
</dbReference>
<feature type="transmembrane region" description="Helical" evidence="8">
    <location>
        <begin position="383"/>
        <end position="402"/>
    </location>
</feature>
<feature type="transmembrane region" description="Helical" evidence="8">
    <location>
        <begin position="317"/>
        <end position="335"/>
    </location>
</feature>
<evidence type="ECO:0000259" key="9">
    <source>
        <dbReference type="Pfam" id="PF01757"/>
    </source>
</evidence>
<dbReference type="SUPFAM" id="SSF52266">
    <property type="entry name" value="SGNH hydrolase"/>
    <property type="match status" value="1"/>
</dbReference>
<dbReference type="Pfam" id="PF01757">
    <property type="entry name" value="Acyl_transf_3"/>
    <property type="match status" value="1"/>
</dbReference>
<dbReference type="GO" id="GO:0005886">
    <property type="term" value="C:plasma membrane"/>
    <property type="evidence" value="ECO:0007669"/>
    <property type="project" value="UniProtKB-SubCell"/>
</dbReference>
<dbReference type="InterPro" id="IPR043968">
    <property type="entry name" value="SGNH"/>
</dbReference>
<keyword evidence="6 8" id="KW-0472">Membrane</keyword>
<evidence type="ECO:0000313" key="11">
    <source>
        <dbReference type="EMBL" id="TKV57673.1"/>
    </source>
</evidence>
<feature type="transmembrane region" description="Helical" evidence="8">
    <location>
        <begin position="445"/>
        <end position="465"/>
    </location>
</feature>
<reference evidence="11 12" key="1">
    <citation type="submission" date="2019-05" db="EMBL/GenBank/DDBJ databases">
        <title>Nakamurella sp. N5BH11, whole genome shotgun sequence.</title>
        <authorList>
            <person name="Tuo L."/>
        </authorList>
    </citation>
    <scope>NUCLEOTIDE SEQUENCE [LARGE SCALE GENOMIC DNA]</scope>
    <source>
        <strain evidence="11 12">N5BH11</strain>
    </source>
</reference>
<evidence type="ECO:0000256" key="3">
    <source>
        <dbReference type="ARBA" id="ARBA00022679"/>
    </source>
</evidence>
<protein>
    <submittedName>
        <fullName evidence="11">Acyltransferase</fullName>
    </submittedName>
</protein>
<dbReference type="GO" id="GO:0016747">
    <property type="term" value="F:acyltransferase activity, transferring groups other than amino-acyl groups"/>
    <property type="evidence" value="ECO:0007669"/>
    <property type="project" value="InterPro"/>
</dbReference>
<evidence type="ECO:0000256" key="1">
    <source>
        <dbReference type="ARBA" id="ARBA00004651"/>
    </source>
</evidence>
<evidence type="ECO:0000256" key="7">
    <source>
        <dbReference type="ARBA" id="ARBA00023315"/>
    </source>
</evidence>
<keyword evidence="5 8" id="KW-1133">Transmembrane helix</keyword>
<dbReference type="InterPro" id="IPR036514">
    <property type="entry name" value="SGNH_hydro_sf"/>
</dbReference>
<evidence type="ECO:0000256" key="5">
    <source>
        <dbReference type="ARBA" id="ARBA00022989"/>
    </source>
</evidence>
<proteinExistence type="predicted"/>
<feature type="transmembrane region" description="Helical" evidence="8">
    <location>
        <begin position="159"/>
        <end position="177"/>
    </location>
</feature>
<evidence type="ECO:0000256" key="6">
    <source>
        <dbReference type="ARBA" id="ARBA00023136"/>
    </source>
</evidence>
<keyword evidence="12" id="KW-1185">Reference proteome</keyword>
<gene>
    <name evidence="11" type="ORF">FDO65_16095</name>
</gene>
<feature type="domain" description="Acyltransferase 3" evidence="9">
    <location>
        <begin position="92"/>
        <end position="424"/>
    </location>
</feature>
<dbReference type="InterPro" id="IPR002656">
    <property type="entry name" value="Acyl_transf_3_dom"/>
</dbReference>
<keyword evidence="4 8" id="KW-0812">Transmembrane</keyword>
<accession>A0A4U6QCA2</accession>
<sequence>MIQLSWNHRWVDLHQFHTLFSHRRGPAGTSPVPTAERARHPELLEVGRGFVPDPRTSPCGRLPMTALAPTRPSTVAPDARTPLATLRRHRPDIEGLRAVAVLLVVLFHAGVPGIPGGFVGVDVFFVISGYLITGHLLTELQAHGRIRLGAFYARRARRLLPLATVVIVAMLLVYQAAASVLETRTVALDALWTALFAMNVNLAMKGVDYQANQDPSPFNHFWSLGVEEQFYLLWPALLLVGFVLVARRLRTPGAQQLALAGLVGLVAAGSFVWTLDQMVKAPAQSYFLLPTRAWELAVGGLVALAAPWLARRGSLQNGLLALAGLGLVGLAATQYSEATVFPGAAALLPVLGTAAVLAGGLTGDHAVQRFALGTRPMTAIGRWSYGWYLWHWGPLVLCATLLGRDLTVQEGLLLAAVTLTLAAATFSAIETPFRSRLVFVRRPRSGLLLGAGCVGLSVVLALSVLQTLGPATGDPSRQAAVVAVDSGRVDVLSVAATGPVPGNLSPSLDDAGRDAPDLAAADGQSCHARIVSPELSENGTGTCVSGGTENGSRTVMLLGDSHAHQWLPALQEIAPTRDWRLINLTKGACPLYDVQLVNNQLQRDYTECYDWRTKVWERVAAERPAMIVVSAAIFSEREGDFAARWSTGVDTTLARLQSTGATIVMIADTPFPRKDIPKCLAAHLSDAQSCAFSVDAGQSDPQRRAATTAAAQRAGVTVVDPTAWFCGPTDCPAVLGNALVYRDNSHVSTVYARQVAPLLAAVLPAL</sequence>
<feature type="transmembrane region" description="Helical" evidence="8">
    <location>
        <begin position="341"/>
        <end position="362"/>
    </location>
</feature>
<name>A0A4U6QCA2_9ACTN</name>
<dbReference type="Proteomes" id="UP000306985">
    <property type="component" value="Unassembled WGS sequence"/>
</dbReference>